<dbReference type="GO" id="GO:0009073">
    <property type="term" value="P:aromatic amino acid family biosynthetic process"/>
    <property type="evidence" value="ECO:0007669"/>
    <property type="project" value="UniProtKB-KW"/>
</dbReference>
<sequence>MSGNTFGKLFTVTTFGESHGAALGCIIDGCPPGLELSEEDMQRDLDRRKPGTSRHTTQRREADEVRILSGVFEGKTTGTPI</sequence>
<dbReference type="GO" id="GO:0009423">
    <property type="term" value="P:chorismate biosynthetic process"/>
    <property type="evidence" value="ECO:0007669"/>
    <property type="project" value="UniProtKB-UniPathway"/>
</dbReference>
<dbReference type="EC" id="4.2.3.5" evidence="4"/>
<comment type="pathway">
    <text evidence="2">Metabolic intermediate biosynthesis; chorismate biosynthesis; chorismate from D-erythrose 4-phosphate and phosphoenolpyruvate: step 7/7.</text>
</comment>
<evidence type="ECO:0000313" key="9">
    <source>
        <dbReference type="EMBL" id="HAC28444.1"/>
    </source>
</evidence>
<comment type="cofactor">
    <cofactor evidence="1">
        <name>FMNH2</name>
        <dbReference type="ChEBI" id="CHEBI:57618"/>
    </cofactor>
</comment>
<dbReference type="PROSITE" id="PS00787">
    <property type="entry name" value="CHORISMATE_SYNTHASE_1"/>
    <property type="match status" value="1"/>
</dbReference>
<dbReference type="Proteomes" id="UP000261325">
    <property type="component" value="Unassembled WGS sequence"/>
</dbReference>
<comment type="caution">
    <text evidence="9">The sequence shown here is derived from an EMBL/GenBank/DDBJ whole genome shotgun (WGS) entry which is preliminary data.</text>
</comment>
<dbReference type="UniPathway" id="UPA00053">
    <property type="reaction ID" value="UER00090"/>
</dbReference>
<dbReference type="Gene3D" id="3.60.150.10">
    <property type="entry name" value="Chorismate synthase AroC"/>
    <property type="match status" value="1"/>
</dbReference>
<keyword evidence="7 9" id="KW-0456">Lyase</keyword>
<evidence type="ECO:0000256" key="7">
    <source>
        <dbReference type="ARBA" id="ARBA00023239"/>
    </source>
</evidence>
<accession>A0A3B8WET8</accession>
<dbReference type="GO" id="GO:0004107">
    <property type="term" value="F:chorismate synthase activity"/>
    <property type="evidence" value="ECO:0007669"/>
    <property type="project" value="UniProtKB-EC"/>
</dbReference>
<evidence type="ECO:0000313" key="10">
    <source>
        <dbReference type="Proteomes" id="UP000261325"/>
    </source>
</evidence>
<gene>
    <name evidence="9" type="ORF">DCF82_11615</name>
</gene>
<evidence type="ECO:0000256" key="4">
    <source>
        <dbReference type="ARBA" id="ARBA00013036"/>
    </source>
</evidence>
<dbReference type="GO" id="GO:0010181">
    <property type="term" value="F:FMN binding"/>
    <property type="evidence" value="ECO:0007669"/>
    <property type="project" value="TreeGrafter"/>
</dbReference>
<evidence type="ECO:0000256" key="5">
    <source>
        <dbReference type="ARBA" id="ARBA00022605"/>
    </source>
</evidence>
<dbReference type="PANTHER" id="PTHR21085">
    <property type="entry name" value="CHORISMATE SYNTHASE"/>
    <property type="match status" value="1"/>
</dbReference>
<organism evidence="9 10">
    <name type="scientific">Marinobacter nauticus</name>
    <name type="common">Marinobacter hydrocarbonoclasticus</name>
    <name type="synonym">Marinobacter aquaeolei</name>
    <dbReference type="NCBI Taxonomy" id="2743"/>
    <lineage>
        <taxon>Bacteria</taxon>
        <taxon>Pseudomonadati</taxon>
        <taxon>Pseudomonadota</taxon>
        <taxon>Gammaproteobacteria</taxon>
        <taxon>Pseudomonadales</taxon>
        <taxon>Marinobacteraceae</taxon>
        <taxon>Marinobacter</taxon>
    </lineage>
</organism>
<reference evidence="9 10" key="1">
    <citation type="journal article" date="2018" name="Nat. Biotechnol.">
        <title>A standardized bacterial taxonomy based on genome phylogeny substantially revises the tree of life.</title>
        <authorList>
            <person name="Parks D.H."/>
            <person name="Chuvochina M."/>
            <person name="Waite D.W."/>
            <person name="Rinke C."/>
            <person name="Skarshewski A."/>
            <person name="Chaumeil P.A."/>
            <person name="Hugenholtz P."/>
        </authorList>
    </citation>
    <scope>NUCLEOTIDE SEQUENCE [LARGE SCALE GENOMIC DNA]</scope>
    <source>
        <strain evidence="9">UBA9049</strain>
    </source>
</reference>
<evidence type="ECO:0000256" key="8">
    <source>
        <dbReference type="SAM" id="MobiDB-lite"/>
    </source>
</evidence>
<feature type="compositionally biased region" description="Basic and acidic residues" evidence="8">
    <location>
        <begin position="40"/>
        <end position="49"/>
    </location>
</feature>
<dbReference type="Pfam" id="PF01264">
    <property type="entry name" value="Chorismate_synt"/>
    <property type="match status" value="1"/>
</dbReference>
<dbReference type="AlphaFoldDB" id="A0A3B8WET8"/>
<keyword evidence="6" id="KW-0057">Aromatic amino acid biosynthesis</keyword>
<dbReference type="GO" id="GO:0008652">
    <property type="term" value="P:amino acid biosynthetic process"/>
    <property type="evidence" value="ECO:0007669"/>
    <property type="project" value="UniProtKB-KW"/>
</dbReference>
<evidence type="ECO:0000256" key="1">
    <source>
        <dbReference type="ARBA" id="ARBA00001914"/>
    </source>
</evidence>
<feature type="non-terminal residue" evidence="9">
    <location>
        <position position="81"/>
    </location>
</feature>
<evidence type="ECO:0000256" key="3">
    <source>
        <dbReference type="ARBA" id="ARBA00008014"/>
    </source>
</evidence>
<evidence type="ECO:0000256" key="6">
    <source>
        <dbReference type="ARBA" id="ARBA00023141"/>
    </source>
</evidence>
<dbReference type="SUPFAM" id="SSF103263">
    <property type="entry name" value="Chorismate synthase, AroC"/>
    <property type="match status" value="1"/>
</dbReference>
<dbReference type="InterPro" id="IPR000453">
    <property type="entry name" value="Chorismate_synth"/>
</dbReference>
<dbReference type="PANTHER" id="PTHR21085:SF0">
    <property type="entry name" value="CHORISMATE SYNTHASE"/>
    <property type="match status" value="1"/>
</dbReference>
<dbReference type="InterPro" id="IPR020541">
    <property type="entry name" value="Chorismate_synthase_CS"/>
</dbReference>
<dbReference type="GO" id="GO:0005829">
    <property type="term" value="C:cytosol"/>
    <property type="evidence" value="ECO:0007669"/>
    <property type="project" value="TreeGrafter"/>
</dbReference>
<comment type="similarity">
    <text evidence="3">Belongs to the chorismate synthase family.</text>
</comment>
<dbReference type="EMBL" id="DLYI01000148">
    <property type="protein sequence ID" value="HAC28444.1"/>
    <property type="molecule type" value="Genomic_DNA"/>
</dbReference>
<name>A0A3B8WET8_MARNT</name>
<proteinExistence type="inferred from homology"/>
<evidence type="ECO:0000256" key="2">
    <source>
        <dbReference type="ARBA" id="ARBA00005044"/>
    </source>
</evidence>
<feature type="region of interest" description="Disordered" evidence="8">
    <location>
        <begin position="36"/>
        <end position="81"/>
    </location>
</feature>
<dbReference type="InterPro" id="IPR035904">
    <property type="entry name" value="Chorismate_synth_AroC_sf"/>
</dbReference>
<keyword evidence="5" id="KW-0028">Amino-acid biosynthesis</keyword>
<protein>
    <recommendedName>
        <fullName evidence="4">chorismate synthase</fullName>
        <ecNumber evidence="4">4.2.3.5</ecNumber>
    </recommendedName>
</protein>